<dbReference type="PANTHER" id="PTHR15682:SF2">
    <property type="entry name" value="UNHEALTHY RIBOSOME BIOGENESIS PROTEIN 2 HOMOLOG"/>
    <property type="match status" value="1"/>
</dbReference>
<dbReference type="AlphaFoldDB" id="A0A8X8XAF7"/>
<dbReference type="Pfam" id="PF10441">
    <property type="entry name" value="Urb2"/>
    <property type="match status" value="1"/>
</dbReference>
<protein>
    <recommendedName>
        <fullName evidence="1">Nucleolar 27S pre-rRNA processing Urb2/Npa2 C-terminal domain-containing protein</fullName>
    </recommendedName>
</protein>
<evidence type="ECO:0000313" key="2">
    <source>
        <dbReference type="EMBL" id="KAG6410850.1"/>
    </source>
</evidence>
<reference evidence="2" key="2">
    <citation type="submission" date="2020-08" db="EMBL/GenBank/DDBJ databases">
        <title>Plant Genome Project.</title>
        <authorList>
            <person name="Zhang R.-G."/>
        </authorList>
    </citation>
    <scope>NUCLEOTIDE SEQUENCE</scope>
    <source>
        <strain evidence="2">Huo1</strain>
        <tissue evidence="2">Leaf</tissue>
    </source>
</reference>
<dbReference type="GO" id="GO:0042254">
    <property type="term" value="P:ribosome biogenesis"/>
    <property type="evidence" value="ECO:0007669"/>
    <property type="project" value="TreeGrafter"/>
</dbReference>
<dbReference type="InterPro" id="IPR018849">
    <property type="entry name" value="Urb2/Npa2_C"/>
</dbReference>
<dbReference type="GO" id="GO:0005730">
    <property type="term" value="C:nucleolus"/>
    <property type="evidence" value="ECO:0007669"/>
    <property type="project" value="TreeGrafter"/>
</dbReference>
<evidence type="ECO:0000259" key="1">
    <source>
        <dbReference type="Pfam" id="PF10441"/>
    </source>
</evidence>
<dbReference type="InterPro" id="IPR052609">
    <property type="entry name" value="Ribosome_Biogenesis_Reg"/>
</dbReference>
<dbReference type="Proteomes" id="UP000298416">
    <property type="component" value="Unassembled WGS sequence"/>
</dbReference>
<proteinExistence type="predicted"/>
<reference evidence="2" key="1">
    <citation type="submission" date="2018-01" db="EMBL/GenBank/DDBJ databases">
        <authorList>
            <person name="Mao J.F."/>
        </authorList>
    </citation>
    <scope>NUCLEOTIDE SEQUENCE</scope>
    <source>
        <strain evidence="2">Huo1</strain>
        <tissue evidence="2">Leaf</tissue>
    </source>
</reference>
<gene>
    <name evidence="2" type="ORF">SASPL_128921</name>
</gene>
<organism evidence="2">
    <name type="scientific">Salvia splendens</name>
    <name type="common">Scarlet sage</name>
    <dbReference type="NCBI Taxonomy" id="180675"/>
    <lineage>
        <taxon>Eukaryota</taxon>
        <taxon>Viridiplantae</taxon>
        <taxon>Streptophyta</taxon>
        <taxon>Embryophyta</taxon>
        <taxon>Tracheophyta</taxon>
        <taxon>Spermatophyta</taxon>
        <taxon>Magnoliopsida</taxon>
        <taxon>eudicotyledons</taxon>
        <taxon>Gunneridae</taxon>
        <taxon>Pentapetalae</taxon>
        <taxon>asterids</taxon>
        <taxon>lamiids</taxon>
        <taxon>Lamiales</taxon>
        <taxon>Lamiaceae</taxon>
        <taxon>Nepetoideae</taxon>
        <taxon>Mentheae</taxon>
        <taxon>Salviinae</taxon>
        <taxon>Salvia</taxon>
        <taxon>Salvia subgen. Calosphace</taxon>
        <taxon>core Calosphace</taxon>
    </lineage>
</organism>
<feature type="domain" description="Nucleolar 27S pre-rRNA processing Urb2/Npa2 C-terminal" evidence="1">
    <location>
        <begin position="2"/>
        <end position="71"/>
    </location>
</feature>
<keyword evidence="3" id="KW-1185">Reference proteome</keyword>
<evidence type="ECO:0000313" key="3">
    <source>
        <dbReference type="Proteomes" id="UP000298416"/>
    </source>
</evidence>
<name>A0A8X8XAF7_SALSN</name>
<comment type="caution">
    <text evidence="2">The sequence shown here is derived from an EMBL/GenBank/DDBJ whole genome shotgun (WGS) entry which is preliminary data.</text>
</comment>
<dbReference type="PANTHER" id="PTHR15682">
    <property type="entry name" value="UNHEALTHY RIBOSOME BIOGENESIS PROTEIN 2 HOMOLOG"/>
    <property type="match status" value="1"/>
</dbReference>
<accession>A0A8X8XAF7</accession>
<sequence length="84" mass="9639">MELYDSCCRMLCTALKHRKSETRQCIALLQDSVTVLLHCVETVNTKHAPGREIFEWEIQVCAGSLRRIYEEEVCLLTSSLSFDS</sequence>
<dbReference type="EMBL" id="PNBA02000010">
    <property type="protein sequence ID" value="KAG6410850.1"/>
    <property type="molecule type" value="Genomic_DNA"/>
</dbReference>